<keyword evidence="2" id="KW-1185">Reference proteome</keyword>
<accession>A0A392S6V4</accession>
<dbReference type="AlphaFoldDB" id="A0A392S6V4"/>
<reference evidence="1 2" key="1">
    <citation type="journal article" date="2018" name="Front. Plant Sci.">
        <title>Red Clover (Trifolium pratense) and Zigzag Clover (T. medium) - A Picture of Genomic Similarities and Differences.</title>
        <authorList>
            <person name="Dluhosova J."/>
            <person name="Istvanek J."/>
            <person name="Nedelnik J."/>
            <person name="Repkova J."/>
        </authorList>
    </citation>
    <scope>NUCLEOTIDE SEQUENCE [LARGE SCALE GENOMIC DNA]</scope>
    <source>
        <strain evidence="2">cv. 10/8</strain>
        <tissue evidence="1">Leaf</tissue>
    </source>
</reference>
<sequence>SNFLHERLNTIEGEVMAIKGSYV</sequence>
<proteinExistence type="predicted"/>
<comment type="caution">
    <text evidence="1">The sequence shown here is derived from an EMBL/GenBank/DDBJ whole genome shotgun (WGS) entry which is preliminary data.</text>
</comment>
<feature type="non-terminal residue" evidence="1">
    <location>
        <position position="1"/>
    </location>
</feature>
<dbReference type="EMBL" id="LXQA010330495">
    <property type="protein sequence ID" value="MCI44429.1"/>
    <property type="molecule type" value="Genomic_DNA"/>
</dbReference>
<protein>
    <submittedName>
        <fullName evidence="1">Uncharacterized protein</fullName>
    </submittedName>
</protein>
<name>A0A392S6V4_9FABA</name>
<evidence type="ECO:0000313" key="2">
    <source>
        <dbReference type="Proteomes" id="UP000265520"/>
    </source>
</evidence>
<organism evidence="1 2">
    <name type="scientific">Trifolium medium</name>
    <dbReference type="NCBI Taxonomy" id="97028"/>
    <lineage>
        <taxon>Eukaryota</taxon>
        <taxon>Viridiplantae</taxon>
        <taxon>Streptophyta</taxon>
        <taxon>Embryophyta</taxon>
        <taxon>Tracheophyta</taxon>
        <taxon>Spermatophyta</taxon>
        <taxon>Magnoliopsida</taxon>
        <taxon>eudicotyledons</taxon>
        <taxon>Gunneridae</taxon>
        <taxon>Pentapetalae</taxon>
        <taxon>rosids</taxon>
        <taxon>fabids</taxon>
        <taxon>Fabales</taxon>
        <taxon>Fabaceae</taxon>
        <taxon>Papilionoideae</taxon>
        <taxon>50 kb inversion clade</taxon>
        <taxon>NPAAA clade</taxon>
        <taxon>Hologalegina</taxon>
        <taxon>IRL clade</taxon>
        <taxon>Trifolieae</taxon>
        <taxon>Trifolium</taxon>
    </lineage>
</organism>
<evidence type="ECO:0000313" key="1">
    <source>
        <dbReference type="EMBL" id="MCI44429.1"/>
    </source>
</evidence>
<dbReference type="Proteomes" id="UP000265520">
    <property type="component" value="Unassembled WGS sequence"/>
</dbReference>